<evidence type="ECO:0000313" key="3">
    <source>
        <dbReference type="Proteomes" id="UP000299102"/>
    </source>
</evidence>
<keyword evidence="3" id="KW-1185">Reference proteome</keyword>
<accession>A0A4C1Z218</accession>
<dbReference type="AlphaFoldDB" id="A0A4C1Z218"/>
<organism evidence="2 3">
    <name type="scientific">Eumeta variegata</name>
    <name type="common">Bagworm moth</name>
    <name type="synonym">Eumeta japonica</name>
    <dbReference type="NCBI Taxonomy" id="151549"/>
    <lineage>
        <taxon>Eukaryota</taxon>
        <taxon>Metazoa</taxon>
        <taxon>Ecdysozoa</taxon>
        <taxon>Arthropoda</taxon>
        <taxon>Hexapoda</taxon>
        <taxon>Insecta</taxon>
        <taxon>Pterygota</taxon>
        <taxon>Neoptera</taxon>
        <taxon>Endopterygota</taxon>
        <taxon>Lepidoptera</taxon>
        <taxon>Glossata</taxon>
        <taxon>Ditrysia</taxon>
        <taxon>Tineoidea</taxon>
        <taxon>Psychidae</taxon>
        <taxon>Oiketicinae</taxon>
        <taxon>Eumeta</taxon>
    </lineage>
</organism>
<comment type="caution">
    <text evidence="2">The sequence shown here is derived from an EMBL/GenBank/DDBJ whole genome shotgun (WGS) entry which is preliminary data.</text>
</comment>
<feature type="region of interest" description="Disordered" evidence="1">
    <location>
        <begin position="1"/>
        <end position="26"/>
    </location>
</feature>
<proteinExistence type="predicted"/>
<sequence>MRGIARRVSAAPTARAKRTDERTDSVQPIREINTERYRFTTTTSAETRFPGPLEGGGGLFSLLNTLEIDNTTCHDSIFFKSRSRDFPSTPYPKWESRDFTETLMDVPQITNSLINSPEARVKPNTFRLKAKRLVLMRGVAQLPSTVLLPSGGGRSLNYHVRRSASPFTETRPMKQRWGDTNARPKTRVVMRSNCFGFCADVPSEGTMSKGQADNGGGPAQTLRKLVPLTAASKLDTLVKRIGSYRAVRFLTKRATRVLRMQMTGFRIQVTYTTFKFLYVGY</sequence>
<protein>
    <submittedName>
        <fullName evidence="2">Uncharacterized protein</fullName>
    </submittedName>
</protein>
<dbReference type="EMBL" id="BGZK01001471">
    <property type="protein sequence ID" value="GBP80635.1"/>
    <property type="molecule type" value="Genomic_DNA"/>
</dbReference>
<name>A0A4C1Z218_EUMVA</name>
<gene>
    <name evidence="2" type="ORF">EVAR_59483_1</name>
</gene>
<dbReference type="Proteomes" id="UP000299102">
    <property type="component" value="Unassembled WGS sequence"/>
</dbReference>
<evidence type="ECO:0000256" key="1">
    <source>
        <dbReference type="SAM" id="MobiDB-lite"/>
    </source>
</evidence>
<reference evidence="2 3" key="1">
    <citation type="journal article" date="2019" name="Commun. Biol.">
        <title>The bagworm genome reveals a unique fibroin gene that provides high tensile strength.</title>
        <authorList>
            <person name="Kono N."/>
            <person name="Nakamura H."/>
            <person name="Ohtoshi R."/>
            <person name="Tomita M."/>
            <person name="Numata K."/>
            <person name="Arakawa K."/>
        </authorList>
    </citation>
    <scope>NUCLEOTIDE SEQUENCE [LARGE SCALE GENOMIC DNA]</scope>
</reference>
<evidence type="ECO:0000313" key="2">
    <source>
        <dbReference type="EMBL" id="GBP80635.1"/>
    </source>
</evidence>